<dbReference type="EMBL" id="CP015578">
    <property type="protein sequence ID" value="ARQ97369.1"/>
    <property type="molecule type" value="Genomic_DNA"/>
</dbReference>
<dbReference type="GO" id="GO:0003723">
    <property type="term" value="F:RNA binding"/>
    <property type="evidence" value="ECO:0007669"/>
    <property type="project" value="UniProtKB-KW"/>
</dbReference>
<dbReference type="GeneID" id="46921096"/>
<comment type="function">
    <text evidence="6">Responsible for synthesis of pseudouridine from uracil.</text>
</comment>
<dbReference type="PANTHER" id="PTHR21600">
    <property type="entry name" value="MITOCHONDRIAL RNA PSEUDOURIDINE SYNTHASE"/>
    <property type="match status" value="1"/>
</dbReference>
<dbReference type="PROSITE" id="PS01129">
    <property type="entry name" value="PSI_RLU"/>
    <property type="match status" value="1"/>
</dbReference>
<dbReference type="InterPro" id="IPR036986">
    <property type="entry name" value="S4_RNA-bd_sf"/>
</dbReference>
<dbReference type="RefSeq" id="WP_100591044.1">
    <property type="nucleotide sequence ID" value="NZ_CP015578.1"/>
</dbReference>
<dbReference type="InterPro" id="IPR006145">
    <property type="entry name" value="PsdUridine_synth_RsuA/RluA"/>
</dbReference>
<feature type="active site" evidence="4">
    <location>
        <position position="134"/>
    </location>
</feature>
<feature type="domain" description="RNA-binding S4" evidence="7">
    <location>
        <begin position="10"/>
        <end position="67"/>
    </location>
</feature>
<dbReference type="InterPro" id="IPR006224">
    <property type="entry name" value="PsdUridine_synth_RluA-like_CS"/>
</dbReference>
<proteinExistence type="inferred from homology"/>
<dbReference type="PANTHER" id="PTHR21600:SF44">
    <property type="entry name" value="RIBOSOMAL LARGE SUBUNIT PSEUDOURIDINE SYNTHASE D"/>
    <property type="match status" value="1"/>
</dbReference>
<accession>A0A1X9SMC7</accession>
<evidence type="ECO:0000256" key="4">
    <source>
        <dbReference type="PIRSR" id="PIRSR606225-1"/>
    </source>
</evidence>
<keyword evidence="3 6" id="KW-0413">Isomerase</keyword>
<dbReference type="CDD" id="cd00165">
    <property type="entry name" value="S4"/>
    <property type="match status" value="1"/>
</dbReference>
<dbReference type="PROSITE" id="PS50889">
    <property type="entry name" value="S4"/>
    <property type="match status" value="1"/>
</dbReference>
<dbReference type="InterPro" id="IPR002942">
    <property type="entry name" value="S4_RNA-bd"/>
</dbReference>
<evidence type="ECO:0000256" key="5">
    <source>
        <dbReference type="PROSITE-ProRule" id="PRU00182"/>
    </source>
</evidence>
<comment type="catalytic activity">
    <reaction evidence="1 6">
        <text>a uridine in RNA = a pseudouridine in RNA</text>
        <dbReference type="Rhea" id="RHEA:48348"/>
        <dbReference type="Rhea" id="RHEA-COMP:12068"/>
        <dbReference type="Rhea" id="RHEA-COMP:12069"/>
        <dbReference type="ChEBI" id="CHEBI:65314"/>
        <dbReference type="ChEBI" id="CHEBI:65315"/>
    </reaction>
</comment>
<dbReference type="InterPro" id="IPR006225">
    <property type="entry name" value="PsdUridine_synth_RluC/D"/>
</dbReference>
<dbReference type="Proteomes" id="UP000202031">
    <property type="component" value="Chromosome"/>
</dbReference>
<evidence type="ECO:0000256" key="1">
    <source>
        <dbReference type="ARBA" id="ARBA00000073"/>
    </source>
</evidence>
<evidence type="ECO:0000256" key="3">
    <source>
        <dbReference type="ARBA" id="ARBA00023235"/>
    </source>
</evidence>
<dbReference type="SUPFAM" id="SSF55120">
    <property type="entry name" value="Pseudouridine synthase"/>
    <property type="match status" value="1"/>
</dbReference>
<dbReference type="InterPro" id="IPR050188">
    <property type="entry name" value="RluA_PseudoU_synthase"/>
</dbReference>
<dbReference type="GO" id="GO:0120159">
    <property type="term" value="F:rRNA pseudouridine synthase activity"/>
    <property type="evidence" value="ECO:0007669"/>
    <property type="project" value="UniProtKB-ARBA"/>
</dbReference>
<evidence type="ECO:0000259" key="7">
    <source>
        <dbReference type="SMART" id="SM00363"/>
    </source>
</evidence>
<dbReference type="NCBIfam" id="TIGR00005">
    <property type="entry name" value="rluA_subfam"/>
    <property type="match status" value="1"/>
</dbReference>
<dbReference type="SUPFAM" id="SSF55174">
    <property type="entry name" value="Alpha-L RNA-binding motif"/>
    <property type="match status" value="1"/>
</dbReference>
<comment type="similarity">
    <text evidence="2 6">Belongs to the pseudouridine synthase RluA family.</text>
</comment>
<dbReference type="AlphaFoldDB" id="A0A1X9SMC7"/>
<dbReference type="EC" id="5.4.99.-" evidence="6"/>
<dbReference type="Pfam" id="PF00849">
    <property type="entry name" value="PseudoU_synth_2"/>
    <property type="match status" value="1"/>
</dbReference>
<evidence type="ECO:0000256" key="6">
    <source>
        <dbReference type="RuleBase" id="RU362028"/>
    </source>
</evidence>
<evidence type="ECO:0000313" key="9">
    <source>
        <dbReference type="Proteomes" id="UP000202031"/>
    </source>
</evidence>
<evidence type="ECO:0000313" key="8">
    <source>
        <dbReference type="EMBL" id="ARQ97369.1"/>
    </source>
</evidence>
<reference evidence="9" key="1">
    <citation type="journal article" date="2017" name="Genome Biol. Evol.">
        <title>Comparative Genomic Analysis Identifies a Campylobacter Clade Deficient in Selenium Metabolism.</title>
        <authorList>
            <person name="Miller W.G."/>
            <person name="Yee E."/>
            <person name="Lopes B.S."/>
            <person name="Chapman M.H."/>
            <person name="Huynh S."/>
            <person name="Bono J.L."/>
            <person name="Parker C.T."/>
            <person name="Strachan N.J.C."/>
            <person name="Forbes K.J."/>
        </authorList>
    </citation>
    <scope>NUCLEOTIDE SEQUENCE [LARGE SCALE GENOMIC DNA]</scope>
    <source>
        <strain evidence="9">NCTC 13004</strain>
    </source>
</reference>
<dbReference type="SMART" id="SM00363">
    <property type="entry name" value="S4"/>
    <property type="match status" value="1"/>
</dbReference>
<protein>
    <recommendedName>
        <fullName evidence="6">Pseudouridine synthase</fullName>
        <ecNumber evidence="6">5.4.99.-</ecNumber>
    </recommendedName>
</protein>
<dbReference type="Gene3D" id="3.10.290.10">
    <property type="entry name" value="RNA-binding S4 domain"/>
    <property type="match status" value="1"/>
</dbReference>
<dbReference type="KEGG" id="clx:CLAN_0621"/>
<dbReference type="InterPro" id="IPR020103">
    <property type="entry name" value="PsdUridine_synth_cat_dom_sf"/>
</dbReference>
<gene>
    <name evidence="8" type="primary">rluD</name>
    <name evidence="8" type="ORF">CLAN_0621</name>
</gene>
<name>A0A1X9SMC7_9BACT</name>
<evidence type="ECO:0000256" key="2">
    <source>
        <dbReference type="ARBA" id="ARBA00010876"/>
    </source>
</evidence>
<reference evidence="9" key="2">
    <citation type="journal article" date="2017" name="Genome Biol. Evol.">
        <title>Comparative genomic analysis identifies a Campylobacter clade deficient in selenium metabolism.</title>
        <authorList>
            <person name="Miller W.G."/>
            <person name="Yee E."/>
            <person name="Lopes B.S."/>
            <person name="Chapman M.H."/>
            <person name="Huynh S."/>
            <person name="Bono J.L."/>
            <person name="Parker C.T."/>
            <person name="Strachan N.J.C."/>
            <person name="Forbes K.J."/>
        </authorList>
    </citation>
    <scope>NUCLEOTIDE SEQUENCE [LARGE SCALE GENOMIC DNA]</scope>
    <source>
        <strain evidence="9">NCTC 13004</strain>
    </source>
</reference>
<dbReference type="GO" id="GO:0000455">
    <property type="term" value="P:enzyme-directed rRNA pseudouridine synthesis"/>
    <property type="evidence" value="ECO:0007669"/>
    <property type="project" value="TreeGrafter"/>
</dbReference>
<dbReference type="Gene3D" id="3.30.2350.10">
    <property type="entry name" value="Pseudouridine synthase"/>
    <property type="match status" value="1"/>
</dbReference>
<dbReference type="CDD" id="cd02869">
    <property type="entry name" value="PseudoU_synth_RluA_like"/>
    <property type="match status" value="1"/>
</dbReference>
<keyword evidence="5" id="KW-0694">RNA-binding</keyword>
<sequence length="326" mass="36672">MTEFISSKSVRLDQELASKLNIARNQVINLIKNGNVSVNNKIINKAGFNLNLGDKITISTPQISEIQSEFKADFDIEIIYEDDDILVINKPINLTIHPAPSVKEATLVEWLKQNGYTLSNLAGQERAGIVHRLDKGTSGVMVVAKNNESHANLSKQLSTRDMGRIYLLLCDLALKENCVIDRAIGRHPQNRLKNAIISNAKPSKSAFANILTSQNKLINLVAAKLFSGRTHQIRVHLASINRHILGDDLYGFKSNSAKIGRIFLHAYILRLIHPRSSQIMEFKATLPSEFYELIGKEFDKEIVDESIKADILCDIFNDISNWMYYN</sequence>
<dbReference type="Pfam" id="PF01479">
    <property type="entry name" value="S4"/>
    <property type="match status" value="1"/>
</dbReference>
<organism evidence="8 9">
    <name type="scientific">Campylobacter lanienae NCTC 13004</name>
    <dbReference type="NCBI Taxonomy" id="1031753"/>
    <lineage>
        <taxon>Bacteria</taxon>
        <taxon>Pseudomonadati</taxon>
        <taxon>Campylobacterota</taxon>
        <taxon>Epsilonproteobacteria</taxon>
        <taxon>Campylobacterales</taxon>
        <taxon>Campylobacteraceae</taxon>
        <taxon>Campylobacter</taxon>
    </lineage>
</organism>